<organism evidence="10 11">
    <name type="scientific">Habropoda laboriosa</name>
    <dbReference type="NCBI Taxonomy" id="597456"/>
    <lineage>
        <taxon>Eukaryota</taxon>
        <taxon>Metazoa</taxon>
        <taxon>Ecdysozoa</taxon>
        <taxon>Arthropoda</taxon>
        <taxon>Hexapoda</taxon>
        <taxon>Insecta</taxon>
        <taxon>Pterygota</taxon>
        <taxon>Neoptera</taxon>
        <taxon>Endopterygota</taxon>
        <taxon>Hymenoptera</taxon>
        <taxon>Apocrita</taxon>
        <taxon>Aculeata</taxon>
        <taxon>Apoidea</taxon>
        <taxon>Anthophila</taxon>
        <taxon>Apidae</taxon>
        <taxon>Habropoda</taxon>
    </lineage>
</organism>
<dbReference type="CDD" id="cd07032">
    <property type="entry name" value="RNAP_I_II_AC40"/>
    <property type="match status" value="1"/>
</dbReference>
<dbReference type="Pfam" id="PF01000">
    <property type="entry name" value="RNA_pol_A_bac"/>
    <property type="match status" value="1"/>
</dbReference>
<dbReference type="PROSITE" id="PS00446">
    <property type="entry name" value="RNA_POL_D_30KD"/>
    <property type="match status" value="1"/>
</dbReference>
<dbReference type="GO" id="GO:0046983">
    <property type="term" value="F:protein dimerization activity"/>
    <property type="evidence" value="ECO:0007669"/>
    <property type="project" value="InterPro"/>
</dbReference>
<evidence type="ECO:0000313" key="10">
    <source>
        <dbReference type="EMBL" id="KOC67655.1"/>
    </source>
</evidence>
<dbReference type="GO" id="GO:0003899">
    <property type="term" value="F:DNA-directed RNA polymerase activity"/>
    <property type="evidence" value="ECO:0007669"/>
    <property type="project" value="InterPro"/>
</dbReference>
<dbReference type="InterPro" id="IPR011262">
    <property type="entry name" value="DNA-dir_RNA_pol_insert"/>
</dbReference>
<dbReference type="InterPro" id="IPR036603">
    <property type="entry name" value="RBP11-like"/>
</dbReference>
<dbReference type="OrthoDB" id="270173at2759"/>
<dbReference type="GO" id="GO:0006351">
    <property type="term" value="P:DNA-templated transcription"/>
    <property type="evidence" value="ECO:0007669"/>
    <property type="project" value="InterPro"/>
</dbReference>
<dbReference type="Pfam" id="PF03227">
    <property type="entry name" value="GILT"/>
    <property type="match status" value="1"/>
</dbReference>
<dbReference type="InterPro" id="IPR011263">
    <property type="entry name" value="DNA-dir_RNA_pol_RpoA/D/Rpb3"/>
</dbReference>
<dbReference type="Proteomes" id="UP000053825">
    <property type="component" value="Unassembled WGS sequence"/>
</dbReference>
<evidence type="ECO:0000256" key="4">
    <source>
        <dbReference type="ARBA" id="ARBA00022478"/>
    </source>
</evidence>
<evidence type="ECO:0000256" key="6">
    <source>
        <dbReference type="ARBA" id="ARBA00023180"/>
    </source>
</evidence>
<dbReference type="SMART" id="SM00662">
    <property type="entry name" value="RPOLD"/>
    <property type="match status" value="1"/>
</dbReference>
<dbReference type="SUPFAM" id="SSF55257">
    <property type="entry name" value="RBP11-like subunits of RNA polymerase"/>
    <property type="match status" value="1"/>
</dbReference>
<protein>
    <recommendedName>
        <fullName evidence="3">DNA-directed RNA polymerases I and III subunit RPAC1</fullName>
    </recommendedName>
</protein>
<evidence type="ECO:0000256" key="8">
    <source>
        <dbReference type="ARBA" id="ARBA00025804"/>
    </source>
</evidence>
<evidence type="ECO:0000256" key="5">
    <source>
        <dbReference type="ARBA" id="ARBA00023163"/>
    </source>
</evidence>
<dbReference type="InterPro" id="IPR004911">
    <property type="entry name" value="Interferon-induced_GILT"/>
</dbReference>
<dbReference type="Gene3D" id="3.30.1360.10">
    <property type="entry name" value="RNA polymerase, RBP11-like subunit"/>
    <property type="match status" value="1"/>
</dbReference>
<dbReference type="GO" id="GO:0005736">
    <property type="term" value="C:RNA polymerase I complex"/>
    <property type="evidence" value="ECO:0007669"/>
    <property type="project" value="TreeGrafter"/>
</dbReference>
<keyword evidence="4 10" id="KW-0240">DNA-directed RNA polymerase</keyword>
<dbReference type="GO" id="GO:0005666">
    <property type="term" value="C:RNA polymerase III complex"/>
    <property type="evidence" value="ECO:0007669"/>
    <property type="project" value="TreeGrafter"/>
</dbReference>
<dbReference type="HAMAP" id="MF_00320">
    <property type="entry name" value="RNApol_arch_Rpo3"/>
    <property type="match status" value="1"/>
</dbReference>
<keyword evidence="11" id="KW-1185">Reference proteome</keyword>
<dbReference type="InterPro" id="IPR033901">
    <property type="entry name" value="RNAPI/III_AC40"/>
</dbReference>
<dbReference type="InterPro" id="IPR022842">
    <property type="entry name" value="RNAP_Rpo3/Rpb3/RPAC1"/>
</dbReference>
<reference evidence="10 11" key="1">
    <citation type="submission" date="2015-07" db="EMBL/GenBank/DDBJ databases">
        <title>The genome of Habropoda laboriosa.</title>
        <authorList>
            <person name="Pan H."/>
            <person name="Kapheim K."/>
        </authorList>
    </citation>
    <scope>NUCLEOTIDE SEQUENCE [LARGE SCALE GENOMIC DNA]</scope>
    <source>
        <strain evidence="10">0110345459</strain>
    </source>
</reference>
<accession>A0A0L7R9W0</accession>
<dbReference type="STRING" id="597456.A0A0L7R9W0"/>
<dbReference type="AlphaFoldDB" id="A0A0L7R9W0"/>
<evidence type="ECO:0000256" key="1">
    <source>
        <dbReference type="ARBA" id="ARBA00004123"/>
    </source>
</evidence>
<feature type="domain" description="DNA-directed RNA polymerase RpoA/D/Rpb3-type" evidence="9">
    <location>
        <begin position="53"/>
        <end position="305"/>
    </location>
</feature>
<keyword evidence="5" id="KW-0804">Transcription</keyword>
<evidence type="ECO:0000256" key="3">
    <source>
        <dbReference type="ARBA" id="ARBA00022083"/>
    </source>
</evidence>
<dbReference type="PANTHER" id="PTHR11800:SF13">
    <property type="entry name" value="DNA-DIRECTED RNA POLYMERASES I AND III SUBUNIT RPAC1"/>
    <property type="match status" value="1"/>
</dbReference>
<dbReference type="PANTHER" id="PTHR11800">
    <property type="entry name" value="DNA-DIRECTED RNA POLYMERASE"/>
    <property type="match status" value="1"/>
</dbReference>
<dbReference type="SUPFAM" id="SSF56553">
    <property type="entry name" value="Insert subdomain of RNA polymerase alpha subunit"/>
    <property type="match status" value="1"/>
</dbReference>
<comment type="subcellular location">
    <subcellularLocation>
        <location evidence="1">Nucleus</location>
    </subcellularLocation>
</comment>
<sequence>MEENRKSRVILEEYGIPNASEYTHYQPQQDWNLHNFKKEFRIQVIRESEDERELEFDLIGYPVGFANAFRRVLLSEVPTMAIEKVYIINNTSLIQDEVLAHRLGLVPLRADPRLFEYPSPNAKDEDEVSDQDTLRYELKVSCTWNSQAPKDARRTSDMYKNSNVYSKDIKWVPIGRQAELYPQGTEQLGVLENDILVCKMRPGQEIHAFMHAVKGIGKDHAKFSPVATASYRLLPDIQLIKPVRGEMADRLKNCFSIGVIEVIEHKPGDPDSREARVKNARYDSCSRNVFQHEDLKGLWLNFTQEKSGIEAQLQDNQLVTLSQRDEWSKQKVHIAVYYEALCPDSRSFFIKQLLPTYHKIQDNIQIELIPYGKATTVNTESGYEFMCQHGPIECKANIIHACSIDILKNSSIQLEYISCMIKNNREPVNIMEICAKKMNVDYNPIFKCFVEDKGKELLAKYGELTNSLMPRISFIPTVILDGSAENQARILKNLLQEVCLHFKIMPEGCIL</sequence>
<evidence type="ECO:0000256" key="2">
    <source>
        <dbReference type="ARBA" id="ARBA00005679"/>
    </source>
</evidence>
<keyword evidence="7" id="KW-0539">Nucleus</keyword>
<keyword evidence="6" id="KW-0325">Glycoprotein</keyword>
<dbReference type="FunFam" id="2.170.120.12:FF:000003">
    <property type="entry name" value="Dna-directed rna polymerases i and iii subunit"/>
    <property type="match status" value="1"/>
</dbReference>
<dbReference type="InterPro" id="IPR050518">
    <property type="entry name" value="Rpo3/RPB3_RNA_Pol_subunit"/>
</dbReference>
<name>A0A0L7R9W0_9HYME</name>
<dbReference type="Gene3D" id="2.170.120.12">
    <property type="entry name" value="DNA-directed RNA polymerase, insert domain"/>
    <property type="match status" value="1"/>
</dbReference>
<gene>
    <name evidence="10" type="ORF">WH47_11403</name>
</gene>
<proteinExistence type="inferred from homology"/>
<dbReference type="GO" id="GO:0003677">
    <property type="term" value="F:DNA binding"/>
    <property type="evidence" value="ECO:0007669"/>
    <property type="project" value="InterPro"/>
</dbReference>
<dbReference type="EMBL" id="KQ414620">
    <property type="protein sequence ID" value="KOC67655.1"/>
    <property type="molecule type" value="Genomic_DNA"/>
</dbReference>
<comment type="similarity">
    <text evidence="2">Belongs to the GILT family.</text>
</comment>
<dbReference type="InterPro" id="IPR036643">
    <property type="entry name" value="RNApol_insert_sf"/>
</dbReference>
<dbReference type="InterPro" id="IPR001514">
    <property type="entry name" value="DNA-dir_RNA_pol_30-40kDasu_CS"/>
</dbReference>
<evidence type="ECO:0000256" key="7">
    <source>
        <dbReference type="ARBA" id="ARBA00023242"/>
    </source>
</evidence>
<evidence type="ECO:0000259" key="9">
    <source>
        <dbReference type="SMART" id="SM00662"/>
    </source>
</evidence>
<comment type="similarity">
    <text evidence="8">Belongs to the archaeal Rpo3/eukaryotic RPB3 RNA polymerase subunit family.</text>
</comment>
<dbReference type="GO" id="GO:0016671">
    <property type="term" value="F:oxidoreductase activity, acting on a sulfur group of donors, disulfide as acceptor"/>
    <property type="evidence" value="ECO:0007669"/>
    <property type="project" value="InterPro"/>
</dbReference>
<evidence type="ECO:0000313" key="11">
    <source>
        <dbReference type="Proteomes" id="UP000053825"/>
    </source>
</evidence>